<accession>A0A5N7CF54</accession>
<dbReference type="AlphaFoldDB" id="A0A5N7CF54"/>
<proteinExistence type="predicted"/>
<organism evidence="2">
    <name type="scientific">Petromyces alliaceus</name>
    <name type="common">Aspergillus alliaceus</name>
    <dbReference type="NCBI Taxonomy" id="209559"/>
    <lineage>
        <taxon>Eukaryota</taxon>
        <taxon>Fungi</taxon>
        <taxon>Dikarya</taxon>
        <taxon>Ascomycota</taxon>
        <taxon>Pezizomycotina</taxon>
        <taxon>Eurotiomycetes</taxon>
        <taxon>Eurotiomycetidae</taxon>
        <taxon>Eurotiales</taxon>
        <taxon>Aspergillaceae</taxon>
        <taxon>Aspergillus</taxon>
        <taxon>Aspergillus subgen. Circumdati</taxon>
    </lineage>
</organism>
<feature type="chain" id="PRO_5024863617" evidence="1">
    <location>
        <begin position="21"/>
        <end position="118"/>
    </location>
</feature>
<feature type="signal peptide" evidence="1">
    <location>
        <begin position="1"/>
        <end position="20"/>
    </location>
</feature>
<keyword evidence="1" id="KW-0732">Signal</keyword>
<sequence length="118" mass="13521">MRFLLAAAIAITLCATGALSEDVKIAYFSEGEEYSQLIEPRHLTALEHPGKLKAIHSTANCLLRSNRKSRPFAIRKGYTELVPARYVEYIFCNDPPAAWHEGIWRERLREESFQHDSM</sequence>
<protein>
    <submittedName>
        <fullName evidence="2">Uncharacterized protein</fullName>
    </submittedName>
</protein>
<name>A0A5N7CF54_PETAA</name>
<gene>
    <name evidence="2" type="ORF">BDV23DRAFT_181442</name>
</gene>
<reference evidence="2" key="1">
    <citation type="submission" date="2019-04" db="EMBL/GenBank/DDBJ databases">
        <title>Friends and foes A comparative genomics studyof 23 Aspergillus species from section Flavi.</title>
        <authorList>
            <consortium name="DOE Joint Genome Institute"/>
            <person name="Kjaerbolling I."/>
            <person name="Vesth T."/>
            <person name="Frisvad J.C."/>
            <person name="Nybo J.L."/>
            <person name="Theobald S."/>
            <person name="Kildgaard S."/>
            <person name="Isbrandt T."/>
            <person name="Kuo A."/>
            <person name="Sato A."/>
            <person name="Lyhne E.K."/>
            <person name="Kogle M.E."/>
            <person name="Wiebenga A."/>
            <person name="Kun R.S."/>
            <person name="Lubbers R.J."/>
            <person name="Makela M.R."/>
            <person name="Barry K."/>
            <person name="Chovatia M."/>
            <person name="Clum A."/>
            <person name="Daum C."/>
            <person name="Haridas S."/>
            <person name="He G."/>
            <person name="LaButti K."/>
            <person name="Lipzen A."/>
            <person name="Mondo S."/>
            <person name="Riley R."/>
            <person name="Salamov A."/>
            <person name="Simmons B.A."/>
            <person name="Magnuson J.K."/>
            <person name="Henrissat B."/>
            <person name="Mortensen U.H."/>
            <person name="Larsen T.O."/>
            <person name="Devries R.P."/>
            <person name="Grigoriev I.V."/>
            <person name="Machida M."/>
            <person name="Baker S.E."/>
            <person name="Andersen M.R."/>
        </authorList>
    </citation>
    <scope>NUCLEOTIDE SEQUENCE [LARGE SCALE GENOMIC DNA]</scope>
    <source>
        <strain evidence="2">IBT 14317</strain>
    </source>
</reference>
<dbReference type="OrthoDB" id="4469100at2759"/>
<evidence type="ECO:0000256" key="1">
    <source>
        <dbReference type="SAM" id="SignalP"/>
    </source>
</evidence>
<dbReference type="Proteomes" id="UP000326877">
    <property type="component" value="Unassembled WGS sequence"/>
</dbReference>
<dbReference type="EMBL" id="ML735236">
    <property type="protein sequence ID" value="KAE8392507.1"/>
    <property type="molecule type" value="Genomic_DNA"/>
</dbReference>
<evidence type="ECO:0000313" key="2">
    <source>
        <dbReference type="EMBL" id="KAE8392507.1"/>
    </source>
</evidence>